<keyword evidence="5" id="KW-1185">Reference proteome</keyword>
<proteinExistence type="predicted"/>
<dbReference type="EMBL" id="LAVV01011719">
    <property type="protein sequence ID" value="KNZ47420.1"/>
    <property type="molecule type" value="Genomic_DNA"/>
</dbReference>
<feature type="coiled-coil region" evidence="1">
    <location>
        <begin position="186"/>
        <end position="213"/>
    </location>
</feature>
<dbReference type="VEuPathDB" id="FungiDB:VP01_63g1"/>
<feature type="region of interest" description="Disordered" evidence="2">
    <location>
        <begin position="144"/>
        <end position="176"/>
    </location>
</feature>
<comment type="caution">
    <text evidence="4">The sequence shown here is derived from an EMBL/GenBank/DDBJ whole genome shotgun (WGS) entry which is preliminary data.</text>
</comment>
<organism evidence="4 5">
    <name type="scientific">Puccinia sorghi</name>
    <dbReference type="NCBI Taxonomy" id="27349"/>
    <lineage>
        <taxon>Eukaryota</taxon>
        <taxon>Fungi</taxon>
        <taxon>Dikarya</taxon>
        <taxon>Basidiomycota</taxon>
        <taxon>Pucciniomycotina</taxon>
        <taxon>Pucciniomycetes</taxon>
        <taxon>Pucciniales</taxon>
        <taxon>Pucciniaceae</taxon>
        <taxon>Puccinia</taxon>
    </lineage>
</organism>
<feature type="transmembrane region" description="Helical" evidence="3">
    <location>
        <begin position="52"/>
        <end position="74"/>
    </location>
</feature>
<dbReference type="AlphaFoldDB" id="A0A0L6UHZ8"/>
<evidence type="ECO:0000256" key="3">
    <source>
        <dbReference type="SAM" id="Phobius"/>
    </source>
</evidence>
<evidence type="ECO:0000313" key="4">
    <source>
        <dbReference type="EMBL" id="KNZ47420.1"/>
    </source>
</evidence>
<evidence type="ECO:0000313" key="5">
    <source>
        <dbReference type="Proteomes" id="UP000037035"/>
    </source>
</evidence>
<protein>
    <submittedName>
        <fullName evidence="4">Uncharacterized protein</fullName>
    </submittedName>
</protein>
<evidence type="ECO:0000256" key="1">
    <source>
        <dbReference type="SAM" id="Coils"/>
    </source>
</evidence>
<feature type="transmembrane region" description="Helical" evidence="3">
    <location>
        <begin position="272"/>
        <end position="291"/>
    </location>
</feature>
<dbReference type="Proteomes" id="UP000037035">
    <property type="component" value="Unassembled WGS sequence"/>
</dbReference>
<gene>
    <name evidence="4" type="ORF">VP01_63g1</name>
</gene>
<evidence type="ECO:0000256" key="2">
    <source>
        <dbReference type="SAM" id="MobiDB-lite"/>
    </source>
</evidence>
<sequence length="427" mass="48192">MSLTTSFCHQDQTQFKSSFKSKKEKKNLPSHFNHIFNFDVCSTLSSAVSDQCLLLCWSYFLCLNAILLIFYILMMPQQVAPSKKTHGSKGAILDGGGLHLMTHHIHIWVVGQNSRPATPKPGGSGCQGKTQAAELVMDTIPQTRHKTEQALNPQKPHSTPLKPPKKTPKMNPKTIPAIDPKIMQMNSKHQKKLKEINQQLNEESQEEKEKVQHSCITSDGQYLFDLPAPSHQGFSSSKEMLSSIKGFAWDHGYIIVICFSCFFFMKLTVTDVVLFGSFLIVLIAWLFCFLLQKAKARATHMKILKLSRLIGCPFAACAKFRKPSGKWHLNFYVAHHNHPASRNPLSHVKNSSKAGEAKSLLAMKNKMYFSKRQATLITQLLSKRTMKAPSRLYSSLGNSSRSDFYSSFQQFSARSLPWASREKIKKI</sequence>
<keyword evidence="3" id="KW-0812">Transmembrane</keyword>
<accession>A0A0L6UHZ8</accession>
<name>A0A0L6UHZ8_9BASI</name>
<keyword evidence="3" id="KW-1133">Transmembrane helix</keyword>
<reference evidence="4 5" key="1">
    <citation type="submission" date="2015-08" db="EMBL/GenBank/DDBJ databases">
        <title>Next Generation Sequencing and Analysis of the Genome of Puccinia sorghi L Schw, the Causal Agent of Maize Common Rust.</title>
        <authorList>
            <person name="Rochi L."/>
            <person name="Burguener G."/>
            <person name="Darino M."/>
            <person name="Turjanski A."/>
            <person name="Kreff E."/>
            <person name="Dieguez M.J."/>
            <person name="Sacco F."/>
        </authorList>
    </citation>
    <scope>NUCLEOTIDE SEQUENCE [LARGE SCALE GENOMIC DNA]</scope>
    <source>
        <strain evidence="4 5">RO10H11247</strain>
    </source>
</reference>
<keyword evidence="1" id="KW-0175">Coiled coil</keyword>
<keyword evidence="3" id="KW-0472">Membrane</keyword>